<dbReference type="RefSeq" id="XP_014563943.1">
    <property type="nucleotide sequence ID" value="XM_014708457.1"/>
</dbReference>
<dbReference type="VEuPathDB" id="MicrosporidiaDB:M896_040970"/>
<dbReference type="AlphaFoldDB" id="A0A0B2UFP3"/>
<dbReference type="EMBL" id="JOKQ01000004">
    <property type="protein sequence ID" value="KHN69901.1"/>
    <property type="molecule type" value="Genomic_DNA"/>
</dbReference>
<gene>
    <name evidence="1" type="ORF">M896_040970</name>
</gene>
<comment type="caution">
    <text evidence="1">The sequence shown here is derived from an EMBL/GenBank/DDBJ whole genome shotgun (WGS) entry which is preliminary data.</text>
</comment>
<reference evidence="1 2" key="1">
    <citation type="journal article" date="2014" name="MBio">
        <title>The Ordospora colligata genome; evolution of extreme reduction in microsporidia and host-to-parasite horizontal gene transfer.</title>
        <authorList>
            <person name="Pombert J.-F."/>
            <person name="Haag K.L."/>
            <person name="Beidas S."/>
            <person name="Ebert D."/>
            <person name="Keeling P.J."/>
        </authorList>
    </citation>
    <scope>NUCLEOTIDE SEQUENCE [LARGE SCALE GENOMIC DNA]</scope>
    <source>
        <strain evidence="1 2">OC4</strain>
    </source>
</reference>
<dbReference type="HOGENOM" id="CLU_1644228_0_0_1"/>
<name>A0A0B2UFP3_9MICR</name>
<dbReference type="GeneID" id="26261535"/>
<dbReference type="Proteomes" id="UP000031056">
    <property type="component" value="Unassembled WGS sequence"/>
</dbReference>
<protein>
    <submittedName>
        <fullName evidence="1">Uncharacterized protein</fullName>
    </submittedName>
</protein>
<keyword evidence="2" id="KW-1185">Reference proteome</keyword>
<organism evidence="1 2">
    <name type="scientific">Ordospora colligata OC4</name>
    <dbReference type="NCBI Taxonomy" id="1354746"/>
    <lineage>
        <taxon>Eukaryota</taxon>
        <taxon>Fungi</taxon>
        <taxon>Fungi incertae sedis</taxon>
        <taxon>Microsporidia</taxon>
        <taxon>Ordosporidae</taxon>
        <taxon>Ordospora</taxon>
    </lineage>
</organism>
<dbReference type="InParanoid" id="A0A0B2UFP3"/>
<accession>A0A0B2UFP3</accession>
<proteinExistence type="predicted"/>
<evidence type="ECO:0000313" key="2">
    <source>
        <dbReference type="Proteomes" id="UP000031056"/>
    </source>
</evidence>
<evidence type="ECO:0000313" key="1">
    <source>
        <dbReference type="EMBL" id="KHN69901.1"/>
    </source>
</evidence>
<sequence>MEFSSVGDELSVGDEVNSCMANERMDQLCVVNDLDVYKTTFCWWTGCAGDAIDETLEFCVPFTEDKHEDWVHEFKRCKCSGIKALIKMNKNLNGIKACDHGSITTNEDNMKTLHRFTKNAVEFQVSNCVYSALATNFYINSDDSDSEDLNSLRFGNRHYFQ</sequence>